<keyword evidence="3" id="KW-1185">Reference proteome</keyword>
<comment type="caution">
    <text evidence="2">The sequence shown here is derived from an EMBL/GenBank/DDBJ whole genome shotgun (WGS) entry which is preliminary data.</text>
</comment>
<dbReference type="Proteomes" id="UP000005149">
    <property type="component" value="Unassembled WGS sequence"/>
</dbReference>
<dbReference type="HOGENOM" id="CLU_3380135_0_0_6"/>
<dbReference type="AlphaFoldDB" id="K1JA01"/>
<dbReference type="EMBL" id="AGWR01000014">
    <property type="protein sequence ID" value="EKB28460.1"/>
    <property type="molecule type" value="Genomic_DNA"/>
</dbReference>
<reference evidence="2 3" key="1">
    <citation type="submission" date="2012-06" db="EMBL/GenBank/DDBJ databases">
        <title>The Genome Sequence of Aeromonas hydrophila SSU.</title>
        <authorList>
            <consortium name="The Broad Institute Genome Sequencing Platform"/>
            <person name="Earl A."/>
            <person name="Ward D."/>
            <person name="Feldgarden M."/>
            <person name="Gevers D."/>
            <person name="Chopra A."/>
            <person name="Walker B."/>
            <person name="Young S.K."/>
            <person name="Zeng Q."/>
            <person name="Gargeya S."/>
            <person name="Fitzgerald M."/>
            <person name="Haas B."/>
            <person name="Abouelleil A."/>
            <person name="Alvarado L."/>
            <person name="Arachchi H.M."/>
            <person name="Berlin A.M."/>
            <person name="Chapman S.B."/>
            <person name="Goldberg J."/>
            <person name="Griggs A."/>
            <person name="Gujja S."/>
            <person name="Hansen M."/>
            <person name="Howarth C."/>
            <person name="Imamovic A."/>
            <person name="Larimer J."/>
            <person name="McCowan C."/>
            <person name="Montmayeur A."/>
            <person name="Murphy C."/>
            <person name="Neiman D."/>
            <person name="Pearson M."/>
            <person name="Priest M."/>
            <person name="Roberts A."/>
            <person name="Saif S."/>
            <person name="Shea T."/>
            <person name="Sisk P."/>
            <person name="Sykes S."/>
            <person name="Wortman J."/>
            <person name="Nusbaum C."/>
            <person name="Birren B."/>
        </authorList>
    </citation>
    <scope>NUCLEOTIDE SEQUENCE [LARGE SCALE GENOMIC DNA]</scope>
    <source>
        <strain evidence="2 3">SSU</strain>
    </source>
</reference>
<feature type="region of interest" description="Disordered" evidence="1">
    <location>
        <begin position="1"/>
        <end position="33"/>
    </location>
</feature>
<organism evidence="2 3">
    <name type="scientific">Aeromonas dhakensis</name>
    <dbReference type="NCBI Taxonomy" id="196024"/>
    <lineage>
        <taxon>Bacteria</taxon>
        <taxon>Pseudomonadati</taxon>
        <taxon>Pseudomonadota</taxon>
        <taxon>Gammaproteobacteria</taxon>
        <taxon>Aeromonadales</taxon>
        <taxon>Aeromonadaceae</taxon>
        <taxon>Aeromonas</taxon>
    </lineage>
</organism>
<evidence type="ECO:0000313" key="2">
    <source>
        <dbReference type="EMBL" id="EKB28460.1"/>
    </source>
</evidence>
<evidence type="ECO:0000313" key="3">
    <source>
        <dbReference type="Proteomes" id="UP000005149"/>
    </source>
</evidence>
<protein>
    <submittedName>
        <fullName evidence="2">Uncharacterized protein</fullName>
    </submittedName>
</protein>
<name>K1JA01_9GAMM</name>
<accession>K1JA01</accession>
<gene>
    <name evidence="2" type="ORF">HMPREF1171_01694</name>
</gene>
<sequence length="33" mass="3484">MKQQDTRLPHPTLAPGVCSPASQLADTAMEAMS</sequence>
<proteinExistence type="predicted"/>
<evidence type="ECO:0000256" key="1">
    <source>
        <dbReference type="SAM" id="MobiDB-lite"/>
    </source>
</evidence>